<evidence type="ECO:0000256" key="9">
    <source>
        <dbReference type="ARBA" id="ARBA00042660"/>
    </source>
</evidence>
<dbReference type="PANTHER" id="PTHR48083:SF20">
    <property type="entry name" value="LONG-CHAIN SPECIFIC ACYL-COA DEHYDROGENASE, MITOCHONDRIAL"/>
    <property type="match status" value="1"/>
</dbReference>
<dbReference type="GO" id="GO:0050660">
    <property type="term" value="F:flavin adenine dinucleotide binding"/>
    <property type="evidence" value="ECO:0007669"/>
    <property type="project" value="InterPro"/>
</dbReference>
<evidence type="ECO:0000256" key="3">
    <source>
        <dbReference type="ARBA" id="ARBA00009347"/>
    </source>
</evidence>
<keyword evidence="4 10" id="KW-0285">Flavoprotein</keyword>
<dbReference type="InterPro" id="IPR013786">
    <property type="entry name" value="AcylCoA_DH/ox_N"/>
</dbReference>
<dbReference type="GO" id="GO:0003995">
    <property type="term" value="F:acyl-CoA dehydrogenase activity"/>
    <property type="evidence" value="ECO:0007669"/>
    <property type="project" value="InterPro"/>
</dbReference>
<evidence type="ECO:0000259" key="12">
    <source>
        <dbReference type="Pfam" id="PF02770"/>
    </source>
</evidence>
<feature type="domain" description="Acyl-CoA dehydrogenase/oxidase C-terminal" evidence="11">
    <location>
        <begin position="232"/>
        <end position="379"/>
    </location>
</feature>
<name>A0A9X9BRT3_PSEMA</name>
<dbReference type="InterPro" id="IPR046373">
    <property type="entry name" value="Acyl-CoA_Oxase/DH_mid-dom_sf"/>
</dbReference>
<dbReference type="OrthoDB" id="9769473at2"/>
<feature type="domain" description="Acyl-CoA dehydrogenase/oxidase N-terminal" evidence="13">
    <location>
        <begin position="9"/>
        <end position="119"/>
    </location>
</feature>
<dbReference type="PANTHER" id="PTHR48083">
    <property type="entry name" value="MEDIUM-CHAIN SPECIFIC ACYL-COA DEHYDROGENASE, MITOCHONDRIAL-RELATED"/>
    <property type="match status" value="1"/>
</dbReference>
<dbReference type="InterPro" id="IPR009100">
    <property type="entry name" value="AcylCoA_DH/oxidase_NM_dom_sf"/>
</dbReference>
<keyword evidence="6 10" id="KW-0560">Oxidoreductase</keyword>
<proteinExistence type="inferred from homology"/>
<feature type="domain" description="Acyl-CoA oxidase/dehydrogenase middle" evidence="12">
    <location>
        <begin position="123"/>
        <end position="219"/>
    </location>
</feature>
<comment type="function">
    <text evidence="7">Catalyzes the dehydrogenation at the alpha-beta position of ACP-bound acyl chains. This results in the introduction of a double bond in the lipidic chain, which is further transferred to the epsilon-amino group of lysine residue in the mycobactin core by MbtK.</text>
</comment>
<dbReference type="Gene3D" id="2.40.110.10">
    <property type="entry name" value="Butyryl-CoA Dehydrogenase, subunit A, domain 2"/>
    <property type="match status" value="1"/>
</dbReference>
<dbReference type="EMBL" id="VFEQ01000014">
    <property type="protein sequence ID" value="TWR56192.1"/>
    <property type="molecule type" value="Genomic_DNA"/>
</dbReference>
<dbReference type="InterPro" id="IPR037069">
    <property type="entry name" value="AcylCoA_DH/ox_N_sf"/>
</dbReference>
<dbReference type="FunFam" id="1.10.540.10:FF:000009">
    <property type="entry name" value="Probable acyl-CoA dehydrogenase"/>
    <property type="match status" value="1"/>
</dbReference>
<evidence type="ECO:0000313" key="15">
    <source>
        <dbReference type="Proteomes" id="UP000316123"/>
    </source>
</evidence>
<organism evidence="14 15">
    <name type="scientific">Pseudomonas marginalis</name>
    <name type="common">Pseudomonas panacis</name>
    <dbReference type="NCBI Taxonomy" id="298"/>
    <lineage>
        <taxon>Bacteria</taxon>
        <taxon>Pseudomonadati</taxon>
        <taxon>Pseudomonadota</taxon>
        <taxon>Gammaproteobacteria</taxon>
        <taxon>Pseudomonadales</taxon>
        <taxon>Pseudomonadaceae</taxon>
        <taxon>Pseudomonas</taxon>
    </lineage>
</organism>
<dbReference type="SUPFAM" id="SSF56645">
    <property type="entry name" value="Acyl-CoA dehydrogenase NM domain-like"/>
    <property type="match status" value="1"/>
</dbReference>
<dbReference type="FunFam" id="1.20.140.10:FF:000001">
    <property type="entry name" value="Acyl-CoA dehydrogenase"/>
    <property type="match status" value="1"/>
</dbReference>
<evidence type="ECO:0000256" key="8">
    <source>
        <dbReference type="ARBA" id="ARBA00040394"/>
    </source>
</evidence>
<evidence type="ECO:0000313" key="14">
    <source>
        <dbReference type="EMBL" id="TWR56192.1"/>
    </source>
</evidence>
<dbReference type="Pfam" id="PF02770">
    <property type="entry name" value="Acyl-CoA_dh_M"/>
    <property type="match status" value="1"/>
</dbReference>
<dbReference type="AlphaFoldDB" id="A0A9X9BRT3"/>
<evidence type="ECO:0000256" key="5">
    <source>
        <dbReference type="ARBA" id="ARBA00022827"/>
    </source>
</evidence>
<dbReference type="Proteomes" id="UP000316123">
    <property type="component" value="Unassembled WGS sequence"/>
</dbReference>
<dbReference type="Pfam" id="PF02771">
    <property type="entry name" value="Acyl-CoA_dh_N"/>
    <property type="match status" value="1"/>
</dbReference>
<comment type="caution">
    <text evidence="14">The sequence shown here is derived from an EMBL/GenBank/DDBJ whole genome shotgun (WGS) entry which is preliminary data.</text>
</comment>
<comment type="similarity">
    <text evidence="3 10">Belongs to the acyl-CoA dehydrogenase family.</text>
</comment>
<accession>A0A9X9BRT3</accession>
<evidence type="ECO:0000256" key="10">
    <source>
        <dbReference type="RuleBase" id="RU362125"/>
    </source>
</evidence>
<evidence type="ECO:0000256" key="2">
    <source>
        <dbReference type="ARBA" id="ARBA00005102"/>
    </source>
</evidence>
<dbReference type="GO" id="GO:0033539">
    <property type="term" value="P:fatty acid beta-oxidation using acyl-CoA dehydrogenase"/>
    <property type="evidence" value="ECO:0007669"/>
    <property type="project" value="TreeGrafter"/>
</dbReference>
<protein>
    <recommendedName>
        <fullName evidence="8">Acyl-[acyl-carrier-protein] dehydrogenase MbtN</fullName>
    </recommendedName>
    <alternativeName>
        <fullName evidence="9">Mycobactin synthase protein N</fullName>
    </alternativeName>
</protein>
<keyword evidence="5 10" id="KW-0274">FAD</keyword>
<dbReference type="RefSeq" id="WP_074845547.1">
    <property type="nucleotide sequence ID" value="NZ_FNSU01000002.1"/>
</dbReference>
<dbReference type="GO" id="GO:0005737">
    <property type="term" value="C:cytoplasm"/>
    <property type="evidence" value="ECO:0007669"/>
    <property type="project" value="TreeGrafter"/>
</dbReference>
<evidence type="ECO:0000259" key="11">
    <source>
        <dbReference type="Pfam" id="PF00441"/>
    </source>
</evidence>
<dbReference type="FunFam" id="2.40.110.10:FF:000002">
    <property type="entry name" value="Acyl-CoA dehydrogenase fadE12"/>
    <property type="match status" value="1"/>
</dbReference>
<evidence type="ECO:0000256" key="1">
    <source>
        <dbReference type="ARBA" id="ARBA00001974"/>
    </source>
</evidence>
<dbReference type="PROSITE" id="PS00073">
    <property type="entry name" value="ACYL_COA_DH_2"/>
    <property type="match status" value="1"/>
</dbReference>
<reference evidence="14 15" key="1">
    <citation type="submission" date="2019-06" db="EMBL/GenBank/DDBJ databases">
        <title>Pseudomonas bimorpha sp. nov. isolated from bovine raw milk and skim milk concentrate.</title>
        <authorList>
            <person name="Hofmann K."/>
            <person name="Huptas C."/>
            <person name="Doll E."/>
            <person name="Scherer S."/>
            <person name="Wenning M."/>
        </authorList>
    </citation>
    <scope>NUCLEOTIDE SEQUENCE [LARGE SCALE GENOMIC DNA]</scope>
    <source>
        <strain evidence="14 15">DSM 13124</strain>
    </source>
</reference>
<dbReference type="SUPFAM" id="SSF47203">
    <property type="entry name" value="Acyl-CoA dehydrogenase C-terminal domain-like"/>
    <property type="match status" value="1"/>
</dbReference>
<dbReference type="Gene3D" id="1.20.140.10">
    <property type="entry name" value="Butyryl-CoA Dehydrogenase, subunit A, domain 3"/>
    <property type="match status" value="1"/>
</dbReference>
<dbReference type="InterPro" id="IPR006089">
    <property type="entry name" value="Acyl-CoA_DH_CS"/>
</dbReference>
<dbReference type="InterPro" id="IPR036250">
    <property type="entry name" value="AcylCo_DH-like_C"/>
</dbReference>
<dbReference type="InterPro" id="IPR050741">
    <property type="entry name" value="Acyl-CoA_dehydrogenase"/>
</dbReference>
<comment type="cofactor">
    <cofactor evidence="1 10">
        <name>FAD</name>
        <dbReference type="ChEBI" id="CHEBI:57692"/>
    </cofactor>
</comment>
<dbReference type="Gene3D" id="1.10.540.10">
    <property type="entry name" value="Acyl-CoA dehydrogenase/oxidase, N-terminal domain"/>
    <property type="match status" value="1"/>
</dbReference>
<gene>
    <name evidence="14" type="ORF">FIV41_20635</name>
</gene>
<sequence length="385" mass="43106">MNQRRLFSSEHEQFRETVRRFIESEIAPFHQQWEHDGGVPRELWLKAGEAGLLGCSVPEVYGGVGADDLFNFVLVEELARAGVTGPGFAIHNEMVMPYILAFGTEEQKQQWLPKMIRGEVIGALGLTEPHAGSDLKNIRTRAVRDGDEYVINGQKTFISNGQLCDVIILATKTDPADKKYGGISLFIIESSRAGFVRGRRLEKIGLKAQDTSELFFEDVRVPASNLLGREHGGFEHMMKNLAQERLTQAIRSAVVVETVLDYTIDYVADRKMFGQSLADFQNTQFKLAELKTEAVIARVFIDHCIEKFIVHDLSGVDAAMAKMSLSNLHCKVVDECLQFFGGWGYMLEYPIARAYVDARIVRIAGGSIEVMKQIIGRSLFKPKKA</sequence>
<dbReference type="InterPro" id="IPR009075">
    <property type="entry name" value="AcylCo_DH/oxidase_C"/>
</dbReference>
<evidence type="ECO:0000256" key="7">
    <source>
        <dbReference type="ARBA" id="ARBA00037085"/>
    </source>
</evidence>
<comment type="pathway">
    <text evidence="2">Siderophore biosynthesis; mycobactin biosynthesis.</text>
</comment>
<evidence type="ECO:0000256" key="4">
    <source>
        <dbReference type="ARBA" id="ARBA00022630"/>
    </source>
</evidence>
<dbReference type="Pfam" id="PF00441">
    <property type="entry name" value="Acyl-CoA_dh_1"/>
    <property type="match status" value="1"/>
</dbReference>
<evidence type="ECO:0000259" key="13">
    <source>
        <dbReference type="Pfam" id="PF02771"/>
    </source>
</evidence>
<evidence type="ECO:0000256" key="6">
    <source>
        <dbReference type="ARBA" id="ARBA00023002"/>
    </source>
</evidence>
<dbReference type="InterPro" id="IPR006091">
    <property type="entry name" value="Acyl-CoA_Oxase/DH_mid-dom"/>
</dbReference>